<feature type="non-terminal residue" evidence="1">
    <location>
        <position position="74"/>
    </location>
</feature>
<proteinExistence type="predicted"/>
<dbReference type="EMBL" id="GL377302">
    <property type="protein sequence ID" value="EFJ03837.1"/>
    <property type="molecule type" value="Genomic_DNA"/>
</dbReference>
<reference evidence="1 2" key="1">
    <citation type="journal article" date="2010" name="Nat. Biotechnol.">
        <title>Genome sequence of the model mushroom Schizophyllum commune.</title>
        <authorList>
            <person name="Ohm R.A."/>
            <person name="de Jong J.F."/>
            <person name="Lugones L.G."/>
            <person name="Aerts A."/>
            <person name="Kothe E."/>
            <person name="Stajich J.E."/>
            <person name="de Vries R.P."/>
            <person name="Record E."/>
            <person name="Levasseur A."/>
            <person name="Baker S.E."/>
            <person name="Bartholomew K.A."/>
            <person name="Coutinho P.M."/>
            <person name="Erdmann S."/>
            <person name="Fowler T.J."/>
            <person name="Gathman A.C."/>
            <person name="Lombard V."/>
            <person name="Henrissat B."/>
            <person name="Knabe N."/>
            <person name="Kuees U."/>
            <person name="Lilly W.W."/>
            <person name="Lindquist E."/>
            <person name="Lucas S."/>
            <person name="Magnuson J.K."/>
            <person name="Piumi F."/>
            <person name="Raudaskoski M."/>
            <person name="Salamov A."/>
            <person name="Schmutz J."/>
            <person name="Schwarze F.W.M.R."/>
            <person name="vanKuyk P.A."/>
            <person name="Horton J.S."/>
            <person name="Grigoriev I.V."/>
            <person name="Woesten H.A.B."/>
        </authorList>
    </citation>
    <scope>NUCLEOTIDE SEQUENCE [LARGE SCALE GENOMIC DNA]</scope>
    <source>
        <strain evidence="2">H4-8 / FGSC 9210</strain>
    </source>
</reference>
<gene>
    <name evidence="1" type="ORF">SCHCODRAFT_104171</name>
</gene>
<dbReference type="RefSeq" id="XP_003038739.1">
    <property type="nucleotide sequence ID" value="XM_003038693.1"/>
</dbReference>
<dbReference type="Proteomes" id="UP000007431">
    <property type="component" value="Unassembled WGS sequence"/>
</dbReference>
<keyword evidence="2" id="KW-1185">Reference proteome</keyword>
<evidence type="ECO:0000313" key="2">
    <source>
        <dbReference type="Proteomes" id="UP000007431"/>
    </source>
</evidence>
<name>D8PRC2_SCHCM</name>
<dbReference type="OrthoDB" id="10329413at2759"/>
<dbReference type="AlphaFoldDB" id="D8PRC2"/>
<evidence type="ECO:0000313" key="1">
    <source>
        <dbReference type="EMBL" id="EFJ03837.1"/>
    </source>
</evidence>
<dbReference type="VEuPathDB" id="FungiDB:SCHCODRAFT_02610878"/>
<accession>D8PRC2</accession>
<dbReference type="GeneID" id="9585032"/>
<protein>
    <submittedName>
        <fullName evidence="1">Uncharacterized protein</fullName>
    </submittedName>
</protein>
<organism evidence="2">
    <name type="scientific">Schizophyllum commune (strain H4-8 / FGSC 9210)</name>
    <name type="common">Split gill fungus</name>
    <dbReference type="NCBI Taxonomy" id="578458"/>
    <lineage>
        <taxon>Eukaryota</taxon>
        <taxon>Fungi</taxon>
        <taxon>Dikarya</taxon>
        <taxon>Basidiomycota</taxon>
        <taxon>Agaricomycotina</taxon>
        <taxon>Agaricomycetes</taxon>
        <taxon>Agaricomycetidae</taxon>
        <taxon>Agaricales</taxon>
        <taxon>Schizophyllaceae</taxon>
        <taxon>Schizophyllum</taxon>
    </lineage>
</organism>
<dbReference type="InParanoid" id="D8PRC2"/>
<dbReference type="HOGENOM" id="CLU_2689208_0_0_1"/>
<dbReference type="KEGG" id="scm:SCHCO_02610878"/>
<sequence length="74" mass="8236">MSTAESNKNAAAAAEGLKAILRNNYISDELKQDAARRLREDKSNAEKLSPNDQAEVAKWADLKVRDFAYETAHD</sequence>